<dbReference type="InterPro" id="IPR029063">
    <property type="entry name" value="SAM-dependent_MTases_sf"/>
</dbReference>
<dbReference type="InterPro" id="IPR052514">
    <property type="entry name" value="SAM-dependent_MTase"/>
</dbReference>
<sequence>MSGLMDMLGRRGLAAGAQQDAGTLLTLDDLRAGAPRLTLQAAVRARCHAVTLDQHTVLCRVLGKYKFLVDSRDFGLAPHLMLDGYWEMWCTEFMLRCIRPGQVAWDVGANLGYYAVLMADLVGRQGKVLALEPNPRLALLCERTLALNGYWATATVRRLAASDRAGTLRFRAALSDPKNGRLLPEGAPPPAADEEEDTLEVAVRAMSLDEVAEGPVDFIKIDVEGAEEQVWAGMQRVLDRSPDITVLMEFNALRCRAPEETLRAIADRYRLRELGFDGALHRVGIAEILPRREDTLLVLSRGDP</sequence>
<protein>
    <submittedName>
        <fullName evidence="2">FkbM family methyltransferase</fullName>
    </submittedName>
</protein>
<dbReference type="AlphaFoldDB" id="A0A317FFK1"/>
<accession>A0A317FFK1</accession>
<dbReference type="OrthoDB" id="5679686at2"/>
<dbReference type="NCBIfam" id="TIGR01444">
    <property type="entry name" value="fkbM_fam"/>
    <property type="match status" value="1"/>
</dbReference>
<dbReference type="Proteomes" id="UP000245765">
    <property type="component" value="Unassembled WGS sequence"/>
</dbReference>
<dbReference type="RefSeq" id="WP_109868473.1">
    <property type="nucleotide sequence ID" value="NZ_QGNA01000001.1"/>
</dbReference>
<feature type="domain" description="Methyltransferase FkbM" evidence="1">
    <location>
        <begin position="106"/>
        <end position="254"/>
    </location>
</feature>
<comment type="caution">
    <text evidence="2">The sequence shown here is derived from an EMBL/GenBank/DDBJ whole genome shotgun (WGS) entry which is preliminary data.</text>
</comment>
<keyword evidence="2" id="KW-0808">Transferase</keyword>
<dbReference type="SUPFAM" id="SSF53335">
    <property type="entry name" value="S-adenosyl-L-methionine-dependent methyltransferases"/>
    <property type="match status" value="1"/>
</dbReference>
<dbReference type="GO" id="GO:0008168">
    <property type="term" value="F:methyltransferase activity"/>
    <property type="evidence" value="ECO:0007669"/>
    <property type="project" value="UniProtKB-KW"/>
</dbReference>
<dbReference type="PANTHER" id="PTHR34203:SF15">
    <property type="entry name" value="SLL1173 PROTEIN"/>
    <property type="match status" value="1"/>
</dbReference>
<organism evidence="2 3">
    <name type="scientific">Falsiroseomonas bella</name>
    <dbReference type="NCBI Taxonomy" id="2184016"/>
    <lineage>
        <taxon>Bacteria</taxon>
        <taxon>Pseudomonadati</taxon>
        <taxon>Pseudomonadota</taxon>
        <taxon>Alphaproteobacteria</taxon>
        <taxon>Acetobacterales</taxon>
        <taxon>Roseomonadaceae</taxon>
        <taxon>Falsiroseomonas</taxon>
    </lineage>
</organism>
<dbReference type="Pfam" id="PF05050">
    <property type="entry name" value="Methyltransf_21"/>
    <property type="match status" value="1"/>
</dbReference>
<reference evidence="3" key="1">
    <citation type="submission" date="2018-05" db="EMBL/GenBank/DDBJ databases">
        <authorList>
            <person name="Du Z."/>
            <person name="Wang X."/>
        </authorList>
    </citation>
    <scope>NUCLEOTIDE SEQUENCE [LARGE SCALE GENOMIC DNA]</scope>
    <source>
        <strain evidence="3">CQN31</strain>
    </source>
</reference>
<dbReference type="GO" id="GO:0032259">
    <property type="term" value="P:methylation"/>
    <property type="evidence" value="ECO:0007669"/>
    <property type="project" value="UniProtKB-KW"/>
</dbReference>
<proteinExistence type="predicted"/>
<evidence type="ECO:0000259" key="1">
    <source>
        <dbReference type="Pfam" id="PF05050"/>
    </source>
</evidence>
<dbReference type="PANTHER" id="PTHR34203">
    <property type="entry name" value="METHYLTRANSFERASE, FKBM FAMILY PROTEIN"/>
    <property type="match status" value="1"/>
</dbReference>
<keyword evidence="3" id="KW-1185">Reference proteome</keyword>
<evidence type="ECO:0000313" key="2">
    <source>
        <dbReference type="EMBL" id="PWS37851.1"/>
    </source>
</evidence>
<name>A0A317FFK1_9PROT</name>
<dbReference type="InterPro" id="IPR006342">
    <property type="entry name" value="FkbM_mtfrase"/>
</dbReference>
<gene>
    <name evidence="2" type="ORF">DFH01_00605</name>
</gene>
<evidence type="ECO:0000313" key="3">
    <source>
        <dbReference type="Proteomes" id="UP000245765"/>
    </source>
</evidence>
<dbReference type="Gene3D" id="3.40.50.150">
    <property type="entry name" value="Vaccinia Virus protein VP39"/>
    <property type="match status" value="1"/>
</dbReference>
<dbReference type="EMBL" id="QGNA01000001">
    <property type="protein sequence ID" value="PWS37851.1"/>
    <property type="molecule type" value="Genomic_DNA"/>
</dbReference>
<keyword evidence="2" id="KW-0489">Methyltransferase</keyword>